<sequence length="97" mass="11281">MKFTKEVIVSRTYEVTAEEFVRDHLREVRAFRDGDKVEYDLLVQCGVNSNFVTNVLTLKHIDFDPDDFDRYARTDEEKAKHQAACEKLVVLIDKAQG</sequence>
<reference evidence="1" key="1">
    <citation type="submission" date="2021-02" db="EMBL/GenBank/DDBJ databases">
        <authorList>
            <person name="Xu Z."/>
        </authorList>
    </citation>
    <scope>NUCLEOTIDE SEQUENCE</scope>
</reference>
<evidence type="ECO:0000313" key="1">
    <source>
        <dbReference type="EMBL" id="QSJ03623.1"/>
    </source>
</evidence>
<proteinExistence type="predicted"/>
<dbReference type="Proteomes" id="UP000662898">
    <property type="component" value="Segment"/>
</dbReference>
<name>A0A898KAB1_9CAUD</name>
<accession>A0A898KAB1</accession>
<organism evidence="1 2">
    <name type="scientific">Aeromonas phage vB_AsM_ZHF</name>
    <dbReference type="NCBI Taxonomy" id="2812849"/>
    <lineage>
        <taxon>Viruses</taxon>
        <taxon>Duplodnaviria</taxon>
        <taxon>Heunggongvirae</taxon>
        <taxon>Uroviricota</taxon>
        <taxon>Caudoviricetes</taxon>
        <taxon>Pantevenvirales</taxon>
        <taxon>Straboviridae</taxon>
        <taxon>Tulanevirus</taxon>
        <taxon>Tulanevirus asgz</taxon>
    </lineage>
</organism>
<evidence type="ECO:0000313" key="2">
    <source>
        <dbReference type="Proteomes" id="UP000662898"/>
    </source>
</evidence>
<dbReference type="EMBL" id="MW584871">
    <property type="protein sequence ID" value="QSJ03623.1"/>
    <property type="molecule type" value="Genomic_DNA"/>
</dbReference>
<protein>
    <submittedName>
        <fullName evidence="1">Uncharacterized protein</fullName>
    </submittedName>
</protein>